<evidence type="ECO:0000256" key="2">
    <source>
        <dbReference type="ARBA" id="ARBA00022723"/>
    </source>
</evidence>
<dbReference type="PANTHER" id="PTHR46910:SF3">
    <property type="entry name" value="HALOTOLERANCE PROTEIN 9-RELATED"/>
    <property type="match status" value="1"/>
</dbReference>
<dbReference type="GO" id="GO:0003677">
    <property type="term" value="F:DNA binding"/>
    <property type="evidence" value="ECO:0007669"/>
    <property type="project" value="UniProtKB-KW"/>
</dbReference>
<feature type="compositionally biased region" description="Low complexity" evidence="5">
    <location>
        <begin position="179"/>
        <end position="200"/>
    </location>
</feature>
<accession>A0A077WRQ7</accession>
<dbReference type="GO" id="GO:0008270">
    <property type="term" value="F:zinc ion binding"/>
    <property type="evidence" value="ECO:0007669"/>
    <property type="project" value="InterPro"/>
</dbReference>
<dbReference type="OrthoDB" id="39175at2759"/>
<dbReference type="CDD" id="cd15486">
    <property type="entry name" value="ZIP_Sip4"/>
    <property type="match status" value="1"/>
</dbReference>
<dbReference type="GO" id="GO:0005634">
    <property type="term" value="C:nucleus"/>
    <property type="evidence" value="ECO:0007669"/>
    <property type="project" value="UniProtKB-SubCell"/>
</dbReference>
<dbReference type="InterPro" id="IPR050987">
    <property type="entry name" value="AtrR-like"/>
</dbReference>
<feature type="compositionally biased region" description="Low complexity" evidence="5">
    <location>
        <begin position="1"/>
        <end position="31"/>
    </location>
</feature>
<dbReference type="PROSITE" id="PS00463">
    <property type="entry name" value="ZN2_CY6_FUNGAL_1"/>
    <property type="match status" value="1"/>
</dbReference>
<dbReference type="Gene3D" id="4.10.240.10">
    <property type="entry name" value="Zn(2)-C6 fungal-type DNA-binding domain"/>
    <property type="match status" value="1"/>
</dbReference>
<dbReference type="SUPFAM" id="SSF57701">
    <property type="entry name" value="Zn2/Cys6 DNA-binding domain"/>
    <property type="match status" value="1"/>
</dbReference>
<sequence>MYYPSQQQQQQQPGSMPPTSSQSTTMPRHSSPTPPPGAPPLMALYPKSAQSIVNTVPPTDTLQHDNRISQKRPRKDRACDRCRRKKIRCDYSQAHAELPCSSCRSYGTVCTFNEAARKRGPSKGYVEALENRLQRMEAILANLASSGNASAETIQQLLEEEKDKTPTSSSSSCAEEKQQSIQHIKQEQSSSSSAASSSTSKYEHPLTPDYSYFGSSSGIYFVAKYFPSLLQQRKPHYLSITGGDIMLNREDFDKDSPPAPPNYGQWALPPKEVVDKLVELFFSKMNKLLPVLDEEEFLANYRKGYDAVFMPLLVAVCRGASRLLTDDDPVVKKYGIDRRQLFVSLDRQYNHNCNIDMMTPKIEHAQVLLVMAYSAEKWAPESEDWVSASLAVKMAQDLGLHRSRTQQQLAPHLIEPYKRLWWSAYVMDRWICAALGRPLIISDADCDIELPAVEHHGNNYEYLIQLTKLSGILGDVLRVLYAPRARLVGNLQGMSHICSNLDRALAEWQSGLPADLKLSDNDIQMVVQEKVSEELSKRLNNGAGQLRLAYNSVLLLMRLPFFCDGNHAHLATEVLNASREVMYIVQALDIPSLITVGWTLMGHVFLQTLCILLLCRRDSNPTIASGAGHLLTICKRQCRRLEPYIPERSMVSFVELLEKIIVEDKLSKAHLMIPETPVQNDSSSISQDERNKANN</sequence>
<dbReference type="Pfam" id="PF00172">
    <property type="entry name" value="Zn_clus"/>
    <property type="match status" value="1"/>
</dbReference>
<name>A0A077WRQ7_9FUNG</name>
<dbReference type="EMBL" id="LK023331">
    <property type="protein sequence ID" value="CDS09362.1"/>
    <property type="molecule type" value="Genomic_DNA"/>
</dbReference>
<protein>
    <recommendedName>
        <fullName evidence="6">Zn(2)-C6 fungal-type domain-containing protein</fullName>
    </recommendedName>
</protein>
<feature type="region of interest" description="Disordered" evidence="5">
    <location>
        <begin position="1"/>
        <end position="77"/>
    </location>
</feature>
<evidence type="ECO:0000256" key="4">
    <source>
        <dbReference type="ARBA" id="ARBA00023242"/>
    </source>
</evidence>
<proteinExistence type="predicted"/>
<feature type="compositionally biased region" description="Polar residues" evidence="5">
    <location>
        <begin position="48"/>
        <end position="61"/>
    </location>
</feature>
<dbReference type="PROSITE" id="PS50048">
    <property type="entry name" value="ZN2_CY6_FUNGAL_2"/>
    <property type="match status" value="1"/>
</dbReference>
<evidence type="ECO:0000313" key="7">
    <source>
        <dbReference type="EMBL" id="CDS09362.1"/>
    </source>
</evidence>
<evidence type="ECO:0000256" key="1">
    <source>
        <dbReference type="ARBA" id="ARBA00004123"/>
    </source>
</evidence>
<dbReference type="PANTHER" id="PTHR46910">
    <property type="entry name" value="TRANSCRIPTION FACTOR PDR1"/>
    <property type="match status" value="1"/>
</dbReference>
<keyword evidence="2" id="KW-0479">Metal-binding</keyword>
<evidence type="ECO:0000256" key="3">
    <source>
        <dbReference type="ARBA" id="ARBA00023125"/>
    </source>
</evidence>
<reference evidence="7" key="1">
    <citation type="journal article" date="2014" name="Genome Announc.">
        <title>De novo whole-genome sequence and genome annotation of Lichtheimia ramosa.</title>
        <authorList>
            <person name="Linde J."/>
            <person name="Schwartze V."/>
            <person name="Binder U."/>
            <person name="Lass-Florl C."/>
            <person name="Voigt K."/>
            <person name="Horn F."/>
        </authorList>
    </citation>
    <scope>NUCLEOTIDE SEQUENCE</scope>
    <source>
        <strain evidence="7">JMRC FSU:6197</strain>
    </source>
</reference>
<dbReference type="CDD" id="cd00067">
    <property type="entry name" value="GAL4"/>
    <property type="match status" value="1"/>
</dbReference>
<gene>
    <name evidence="7" type="ORF">LRAMOSA10722</name>
</gene>
<dbReference type="CDD" id="cd12148">
    <property type="entry name" value="fungal_TF_MHR"/>
    <property type="match status" value="1"/>
</dbReference>
<feature type="domain" description="Zn(2)-C6 fungal-type" evidence="6">
    <location>
        <begin position="78"/>
        <end position="112"/>
    </location>
</feature>
<organism evidence="7">
    <name type="scientific">Lichtheimia ramosa</name>
    <dbReference type="NCBI Taxonomy" id="688394"/>
    <lineage>
        <taxon>Eukaryota</taxon>
        <taxon>Fungi</taxon>
        <taxon>Fungi incertae sedis</taxon>
        <taxon>Mucoromycota</taxon>
        <taxon>Mucoromycotina</taxon>
        <taxon>Mucoromycetes</taxon>
        <taxon>Mucorales</taxon>
        <taxon>Lichtheimiaceae</taxon>
        <taxon>Lichtheimia</taxon>
    </lineage>
</organism>
<dbReference type="GO" id="GO:0006351">
    <property type="term" value="P:DNA-templated transcription"/>
    <property type="evidence" value="ECO:0007669"/>
    <property type="project" value="InterPro"/>
</dbReference>
<evidence type="ECO:0000259" key="6">
    <source>
        <dbReference type="PROSITE" id="PS50048"/>
    </source>
</evidence>
<dbReference type="InterPro" id="IPR036864">
    <property type="entry name" value="Zn2-C6_fun-type_DNA-bd_sf"/>
</dbReference>
<keyword evidence="3" id="KW-0238">DNA-binding</keyword>
<dbReference type="InterPro" id="IPR001138">
    <property type="entry name" value="Zn2Cys6_DnaBD"/>
</dbReference>
<dbReference type="SMART" id="SM00906">
    <property type="entry name" value="Fungal_trans"/>
    <property type="match status" value="1"/>
</dbReference>
<dbReference type="Pfam" id="PF04082">
    <property type="entry name" value="Fungal_trans"/>
    <property type="match status" value="1"/>
</dbReference>
<evidence type="ECO:0000256" key="5">
    <source>
        <dbReference type="SAM" id="MobiDB-lite"/>
    </source>
</evidence>
<dbReference type="AlphaFoldDB" id="A0A077WRQ7"/>
<dbReference type="GO" id="GO:0000981">
    <property type="term" value="F:DNA-binding transcription factor activity, RNA polymerase II-specific"/>
    <property type="evidence" value="ECO:0007669"/>
    <property type="project" value="InterPro"/>
</dbReference>
<comment type="subcellular location">
    <subcellularLocation>
        <location evidence="1">Nucleus</location>
    </subcellularLocation>
</comment>
<feature type="region of interest" description="Disordered" evidence="5">
    <location>
        <begin position="160"/>
        <end position="202"/>
    </location>
</feature>
<dbReference type="SMART" id="SM00066">
    <property type="entry name" value="GAL4"/>
    <property type="match status" value="1"/>
</dbReference>
<keyword evidence="4" id="KW-0539">Nucleus</keyword>
<dbReference type="InterPro" id="IPR007219">
    <property type="entry name" value="XnlR_reg_dom"/>
</dbReference>